<dbReference type="SUPFAM" id="SSF52266">
    <property type="entry name" value="SGNH hydrolase"/>
    <property type="match status" value="1"/>
</dbReference>
<sequence length="346" mass="39874">MVEANQNGFYYHGRINFANPKAPEFYWPGTSVDFIFRGSKLLKILLEDEKGKNYFNVILNNQHTKPYILKCQKGKKKYAVYNNLDASKSYSVSIFKRTETDEGYTKFMGIELDNGANLAMVKRAYSPRIEFFGNSITVGMGNEDPTGRDNMNPAKKNNYLSYAAITARDLGLDYRCTAKSGIGVMVSWYDLIMPEMYNRVHPDKPALKHDFKSWVPDIVVVNLFQNDSWLVNMTRDPNHKKRFKQGKPTPQQIVQAYVNFISSLRKVYPKAKIVCTLGSMNAVSPGKPWKGYIQQAVNLMKKYYKDQQLYTLFFAYNNRKIGHPTVADHIKMADQLKKFLKQNILK</sequence>
<dbReference type="InterPro" id="IPR037461">
    <property type="entry name" value="CtCE2-like_dom"/>
</dbReference>
<dbReference type="EMBL" id="AAWS01000055">
    <property type="protein sequence ID" value="EAY25082.1"/>
    <property type="molecule type" value="Genomic_DNA"/>
</dbReference>
<dbReference type="Pfam" id="PF17996">
    <property type="entry name" value="CE2_N"/>
    <property type="match status" value="1"/>
</dbReference>
<dbReference type="GO" id="GO:0052689">
    <property type="term" value="F:carboxylic ester hydrolase activity"/>
    <property type="evidence" value="ECO:0007669"/>
    <property type="project" value="InterPro"/>
</dbReference>
<protein>
    <submittedName>
        <fullName evidence="3">Endoglucanase E, putative</fullName>
        <ecNumber evidence="3">3.2.1.4</ecNumber>
    </submittedName>
</protein>
<gene>
    <name evidence="3" type="ORF">M23134_06070</name>
</gene>
<dbReference type="Pfam" id="PF13472">
    <property type="entry name" value="Lipase_GDSL_2"/>
    <property type="match status" value="1"/>
</dbReference>
<dbReference type="InterPro" id="IPR013830">
    <property type="entry name" value="SGNH_hydro"/>
</dbReference>
<dbReference type="PANTHER" id="PTHR37834">
    <property type="entry name" value="GDSL-LIKE LIPASE/ACYLHYDROLASE DOMAIN PROTEIN (AFU_ORTHOLOGUE AFUA_2G00620)"/>
    <property type="match status" value="1"/>
</dbReference>
<dbReference type="GO" id="GO:0008810">
    <property type="term" value="F:cellulase activity"/>
    <property type="evidence" value="ECO:0007669"/>
    <property type="project" value="UniProtKB-EC"/>
</dbReference>
<dbReference type="PANTHER" id="PTHR37834:SF2">
    <property type="entry name" value="ESTERASE, SGNH HYDROLASE-TYPE"/>
    <property type="match status" value="1"/>
</dbReference>
<keyword evidence="3" id="KW-0378">Hydrolase</keyword>
<dbReference type="EC" id="3.2.1.4" evidence="3"/>
<dbReference type="InterPro" id="IPR052762">
    <property type="entry name" value="PCW_deacetylase/CE"/>
</dbReference>
<dbReference type="Proteomes" id="UP000004095">
    <property type="component" value="Unassembled WGS sequence"/>
</dbReference>
<organism evidence="3 4">
    <name type="scientific">Microscilla marina ATCC 23134</name>
    <dbReference type="NCBI Taxonomy" id="313606"/>
    <lineage>
        <taxon>Bacteria</taxon>
        <taxon>Pseudomonadati</taxon>
        <taxon>Bacteroidota</taxon>
        <taxon>Cytophagia</taxon>
        <taxon>Cytophagales</taxon>
        <taxon>Microscillaceae</taxon>
        <taxon>Microscilla</taxon>
    </lineage>
</organism>
<dbReference type="Gene3D" id="2.60.120.260">
    <property type="entry name" value="Galactose-binding domain-like"/>
    <property type="match status" value="1"/>
</dbReference>
<dbReference type="InterPro" id="IPR040794">
    <property type="entry name" value="CE2_N"/>
</dbReference>
<proteinExistence type="predicted"/>
<comment type="caution">
    <text evidence="3">The sequence shown here is derived from an EMBL/GenBank/DDBJ whole genome shotgun (WGS) entry which is preliminary data.</text>
</comment>
<evidence type="ECO:0000259" key="1">
    <source>
        <dbReference type="Pfam" id="PF13472"/>
    </source>
</evidence>
<evidence type="ECO:0000313" key="3">
    <source>
        <dbReference type="EMBL" id="EAY25082.1"/>
    </source>
</evidence>
<name>A1ZX02_MICM2</name>
<dbReference type="Gene3D" id="3.40.50.1110">
    <property type="entry name" value="SGNH hydrolase"/>
    <property type="match status" value="1"/>
</dbReference>
<dbReference type="eggNOG" id="COG2755">
    <property type="taxonomic scope" value="Bacteria"/>
</dbReference>
<keyword evidence="4" id="KW-1185">Reference proteome</keyword>
<reference evidence="3 4" key="1">
    <citation type="submission" date="2007-01" db="EMBL/GenBank/DDBJ databases">
        <authorList>
            <person name="Haygood M."/>
            <person name="Podell S."/>
            <person name="Anderson C."/>
            <person name="Hopkinson B."/>
            <person name="Roe K."/>
            <person name="Barbeau K."/>
            <person name="Gaasterland T."/>
            <person name="Ferriera S."/>
            <person name="Johnson J."/>
            <person name="Kravitz S."/>
            <person name="Beeson K."/>
            <person name="Sutton G."/>
            <person name="Rogers Y.-H."/>
            <person name="Friedman R."/>
            <person name="Frazier M."/>
            <person name="Venter J.C."/>
        </authorList>
    </citation>
    <scope>NUCLEOTIDE SEQUENCE [LARGE SCALE GENOMIC DNA]</scope>
    <source>
        <strain evidence="3 4">ATCC 23134</strain>
    </source>
</reference>
<dbReference type="AlphaFoldDB" id="A1ZX02"/>
<dbReference type="CDD" id="cd01831">
    <property type="entry name" value="Endoglucanase_E_like"/>
    <property type="match status" value="1"/>
</dbReference>
<evidence type="ECO:0000313" key="4">
    <source>
        <dbReference type="Proteomes" id="UP000004095"/>
    </source>
</evidence>
<feature type="domain" description="Carbohydrate esterase 2 N-terminal" evidence="2">
    <location>
        <begin position="11"/>
        <end position="119"/>
    </location>
</feature>
<dbReference type="InterPro" id="IPR036514">
    <property type="entry name" value="SGNH_hydro_sf"/>
</dbReference>
<feature type="domain" description="SGNH hydrolase-type esterase" evidence="1">
    <location>
        <begin position="131"/>
        <end position="306"/>
    </location>
</feature>
<keyword evidence="3" id="KW-0326">Glycosidase</keyword>
<evidence type="ECO:0000259" key="2">
    <source>
        <dbReference type="Pfam" id="PF17996"/>
    </source>
</evidence>
<accession>A1ZX02</accession>